<feature type="compositionally biased region" description="Basic and acidic residues" evidence="1">
    <location>
        <begin position="60"/>
        <end position="71"/>
    </location>
</feature>
<organism evidence="2 3">
    <name type="scientific">Chryseobacterium zhengzhouense</name>
    <dbReference type="NCBI Taxonomy" id="1636086"/>
    <lineage>
        <taxon>Bacteria</taxon>
        <taxon>Pseudomonadati</taxon>
        <taxon>Bacteroidota</taxon>
        <taxon>Flavobacteriia</taxon>
        <taxon>Flavobacteriales</taxon>
        <taxon>Weeksellaceae</taxon>
        <taxon>Chryseobacterium group</taxon>
        <taxon>Chryseobacterium</taxon>
    </lineage>
</organism>
<gene>
    <name evidence="2" type="ORF">ACFQO9_19650</name>
</gene>
<proteinExistence type="predicted"/>
<evidence type="ECO:0000313" key="3">
    <source>
        <dbReference type="Proteomes" id="UP001596550"/>
    </source>
</evidence>
<dbReference type="InterPro" id="IPR032675">
    <property type="entry name" value="LRR_dom_sf"/>
</dbReference>
<dbReference type="RefSeq" id="WP_378183622.1">
    <property type="nucleotide sequence ID" value="NZ_JBHTCR010000017.1"/>
</dbReference>
<dbReference type="EMBL" id="JBHTCR010000017">
    <property type="protein sequence ID" value="MFC7348939.1"/>
    <property type="molecule type" value="Genomic_DNA"/>
</dbReference>
<dbReference type="SUPFAM" id="SSF52058">
    <property type="entry name" value="L domain-like"/>
    <property type="match status" value="1"/>
</dbReference>
<sequence length="461" mass="52486">MTAFFIGKTKKTAGNKGFASGGLKCKIWAAVFQLNFSNNISFCTSISRPNAKPQNVSSNFKERTDNKQQTNMDREKPINISLTSTNSHIFKIPLGQGSFSIGEIGMDKKKFDVLVEKKLPINWNAFDEFTTPAGGHWPRFFYYYGNDIGFIEWSKKRAIEDFFWFPTEEISIDLTNVQIRSFSIKANENRIKLILDNQNIDKQFGLKSLNLSGNIENFEIVSNNANPYIRINPSTKKGKTELPYKLPVLKSLDTITSLDITIEPLGRAFDCEGLLQFPNLKNLNLSGNITNVNCLKDFKNIKRLGIRYAPNLENFPSLSSWDNLKSFIGWNIDEITGKRLNAELKQLTKEKELDYSSVSKLRSSIWFTTEYGIPFTNWETKNAKIATKAYKTALKEIAKAKTENEVKTSIVGLVEIINKLPNIETVEREDTGTAIIQLVETSKLNISHETTNNWFDEIRDF</sequence>
<dbReference type="Gene3D" id="3.80.10.10">
    <property type="entry name" value="Ribonuclease Inhibitor"/>
    <property type="match status" value="1"/>
</dbReference>
<comment type="caution">
    <text evidence="2">The sequence shown here is derived from an EMBL/GenBank/DDBJ whole genome shotgun (WGS) entry which is preliminary data.</text>
</comment>
<dbReference type="Proteomes" id="UP001596550">
    <property type="component" value="Unassembled WGS sequence"/>
</dbReference>
<reference evidence="3" key="1">
    <citation type="journal article" date="2019" name="Int. J. Syst. Evol. Microbiol.">
        <title>The Global Catalogue of Microorganisms (GCM) 10K type strain sequencing project: providing services to taxonomists for standard genome sequencing and annotation.</title>
        <authorList>
            <consortium name="The Broad Institute Genomics Platform"/>
            <consortium name="The Broad Institute Genome Sequencing Center for Infectious Disease"/>
            <person name="Wu L."/>
            <person name="Ma J."/>
        </authorList>
    </citation>
    <scope>NUCLEOTIDE SEQUENCE [LARGE SCALE GENOMIC DNA]</scope>
    <source>
        <strain evidence="3">CCUG 54781</strain>
    </source>
</reference>
<feature type="compositionally biased region" description="Polar residues" evidence="1">
    <location>
        <begin position="50"/>
        <end position="59"/>
    </location>
</feature>
<keyword evidence="3" id="KW-1185">Reference proteome</keyword>
<accession>A0ABW2M3X4</accession>
<feature type="region of interest" description="Disordered" evidence="1">
    <location>
        <begin position="50"/>
        <end position="71"/>
    </location>
</feature>
<evidence type="ECO:0000256" key="1">
    <source>
        <dbReference type="SAM" id="MobiDB-lite"/>
    </source>
</evidence>
<name>A0ABW2M3X4_9FLAO</name>
<evidence type="ECO:0000313" key="2">
    <source>
        <dbReference type="EMBL" id="MFC7348939.1"/>
    </source>
</evidence>
<protein>
    <recommendedName>
        <fullName evidence="4">Leucine-rich repeat domain-containing protein</fullName>
    </recommendedName>
</protein>
<evidence type="ECO:0008006" key="4">
    <source>
        <dbReference type="Google" id="ProtNLM"/>
    </source>
</evidence>